<dbReference type="InterPro" id="IPR000189">
    <property type="entry name" value="Transglyc_AS"/>
</dbReference>
<reference evidence="2" key="1">
    <citation type="submission" date="2017-06" db="EMBL/GenBank/DDBJ databases">
        <title>Novel phages from South African skin metaviromes.</title>
        <authorList>
            <person name="van Zyl L.J."/>
            <person name="Abrahams Y."/>
            <person name="Stander E.A."/>
            <person name="Kirby B.M."/>
            <person name="Clavaud C."/>
            <person name="Farcet C."/>
            <person name="Breton L."/>
            <person name="Trindade M.I."/>
        </authorList>
    </citation>
    <scope>NUCLEOTIDE SEQUENCE</scope>
</reference>
<dbReference type="EMBL" id="MF417881">
    <property type="protein sequence ID" value="ASN68781.1"/>
    <property type="molecule type" value="Genomic_DNA"/>
</dbReference>
<protein>
    <recommendedName>
        <fullName evidence="1">Transglycosylase SLT domain-containing protein</fullName>
    </recommendedName>
</protein>
<sequence length="682" mass="73706">MNAETIKDFLVSLGFQIDDAGARKFDSVVLGTTLQVVKLGAVVEATALSVVAFTAKIASGLDNLYWMSQRTGATVAGIQQIGYAVSQLGGTVDGARSSLEGLAHFVRNNPGAEGFLNRLGVQTRDAKGNMRDMASVFTGVGQRLSQMPYYRANQYAQMLGIDENTLMAMRRGVGQFSAQFTQMAKAIGYNADAAAVSSNRFMTSLRAFGQMAGMARDKIGSSLAEGLSGSIDTLRKQIVDNFPKIEQTIISGVKGLLWLAETIGRVVYRLIQAGADIMSWWSSLDKSTQRLIEIFGGLVIAWRILNSAFLMSPIGIITALGLAILALYDDYKTWREGGKSLIDWSKWEPQIKGAIKGIDNLKDAVMRLLGIDPQTWTSKWDMSNLMDNLGELSKMLDGIARLLNAIKDGRWKDAYSIGRELVNQGKDNPDALPAVTSSADSAAEYIKSKTGFDPRSVGLALKRWLTDSEPQPMPAEEPGPEKIYPVDGPISQYGQSVRRPQASRDGAALLGWMKPAMDRLEQLYRLPEGLLKSVAIAESSGNPNALSGAGAQGLFQIMPGTGRDLGLRGNDAFDPMKAAAAAAKYLSQLLKANNGDLSKALASYNWGLGNVQKHGMALMPQETRNYVPRVLSNMPNAGASITQETNIHIHGVSDPERAGMSVADRQMGVNSRLTQQLTPAVR</sequence>
<name>A0A2H4J9N7_9CAUD</name>
<feature type="domain" description="Transglycosylase SLT" evidence="1">
    <location>
        <begin position="520"/>
        <end position="616"/>
    </location>
</feature>
<dbReference type="PANTHER" id="PTHR37423">
    <property type="entry name" value="SOLUBLE LYTIC MUREIN TRANSGLYCOSYLASE-RELATED"/>
    <property type="match status" value="1"/>
</dbReference>
<dbReference type="PANTHER" id="PTHR37423:SF2">
    <property type="entry name" value="MEMBRANE-BOUND LYTIC MUREIN TRANSGLYCOSYLASE C"/>
    <property type="match status" value="1"/>
</dbReference>
<dbReference type="Gene3D" id="1.10.530.10">
    <property type="match status" value="1"/>
</dbReference>
<proteinExistence type="predicted"/>
<dbReference type="SUPFAM" id="SSF53955">
    <property type="entry name" value="Lysozyme-like"/>
    <property type="match status" value="1"/>
</dbReference>
<dbReference type="Pfam" id="PF01464">
    <property type="entry name" value="SLT"/>
    <property type="match status" value="1"/>
</dbReference>
<dbReference type="PROSITE" id="PS00922">
    <property type="entry name" value="TRANSGLYCOSYLASE"/>
    <property type="match status" value="1"/>
</dbReference>
<dbReference type="GO" id="GO:0000270">
    <property type="term" value="P:peptidoglycan metabolic process"/>
    <property type="evidence" value="ECO:0007669"/>
    <property type="project" value="InterPro"/>
</dbReference>
<organism evidence="2">
    <name type="scientific">uncultured Caudovirales phage</name>
    <dbReference type="NCBI Taxonomy" id="2100421"/>
    <lineage>
        <taxon>Viruses</taxon>
        <taxon>Duplodnaviria</taxon>
        <taxon>Heunggongvirae</taxon>
        <taxon>Uroviricota</taxon>
        <taxon>Caudoviricetes</taxon>
        <taxon>Peduoviridae</taxon>
        <taxon>Maltschvirus</taxon>
        <taxon>Maltschvirus maltsch</taxon>
    </lineage>
</organism>
<accession>A0A2H4J9N7</accession>
<evidence type="ECO:0000313" key="2">
    <source>
        <dbReference type="EMBL" id="ASN68781.1"/>
    </source>
</evidence>
<dbReference type="CDD" id="cd00254">
    <property type="entry name" value="LT-like"/>
    <property type="match status" value="1"/>
</dbReference>
<dbReference type="InterPro" id="IPR008258">
    <property type="entry name" value="Transglycosylase_SLT_dom_1"/>
</dbReference>
<dbReference type="GO" id="GO:0016020">
    <property type="term" value="C:membrane"/>
    <property type="evidence" value="ECO:0007669"/>
    <property type="project" value="InterPro"/>
</dbReference>
<gene>
    <name evidence="2" type="ORF">7AX3_42</name>
</gene>
<dbReference type="GO" id="GO:0008933">
    <property type="term" value="F:peptidoglycan lytic transglycosylase activity"/>
    <property type="evidence" value="ECO:0007669"/>
    <property type="project" value="InterPro"/>
</dbReference>
<dbReference type="InterPro" id="IPR023346">
    <property type="entry name" value="Lysozyme-like_dom_sf"/>
</dbReference>
<evidence type="ECO:0000259" key="1">
    <source>
        <dbReference type="Pfam" id="PF01464"/>
    </source>
</evidence>